<keyword evidence="5" id="KW-1185">Reference proteome</keyword>
<dbReference type="PROSITE" id="PS51186">
    <property type="entry name" value="GNAT"/>
    <property type="match status" value="1"/>
</dbReference>
<dbReference type="Gene3D" id="3.40.630.30">
    <property type="match status" value="1"/>
</dbReference>
<dbReference type="PANTHER" id="PTHR43877">
    <property type="entry name" value="AMINOALKYLPHOSPHONATE N-ACETYLTRANSFERASE-RELATED-RELATED"/>
    <property type="match status" value="1"/>
</dbReference>
<comment type="caution">
    <text evidence="4">The sequence shown here is derived from an EMBL/GenBank/DDBJ whole genome shotgun (WGS) entry which is preliminary data.</text>
</comment>
<dbReference type="InterPro" id="IPR050832">
    <property type="entry name" value="Bact_Acetyltransf"/>
</dbReference>
<dbReference type="GO" id="GO:0008999">
    <property type="term" value="F:protein-N-terminal-alanine acetyltransferase activity"/>
    <property type="evidence" value="ECO:0007669"/>
    <property type="project" value="UniProtKB-EC"/>
</dbReference>
<dbReference type="CDD" id="cd04301">
    <property type="entry name" value="NAT_SF"/>
    <property type="match status" value="1"/>
</dbReference>
<evidence type="ECO:0000259" key="3">
    <source>
        <dbReference type="PROSITE" id="PS51186"/>
    </source>
</evidence>
<evidence type="ECO:0000256" key="1">
    <source>
        <dbReference type="ARBA" id="ARBA00022679"/>
    </source>
</evidence>
<name>A0ABU0G944_9HYPH</name>
<keyword evidence="1 4" id="KW-0808">Transferase</keyword>
<feature type="domain" description="N-acetyltransferase" evidence="3">
    <location>
        <begin position="2"/>
        <end position="158"/>
    </location>
</feature>
<dbReference type="EMBL" id="JAUSUW010000007">
    <property type="protein sequence ID" value="MDQ0421598.1"/>
    <property type="molecule type" value="Genomic_DNA"/>
</dbReference>
<dbReference type="InterPro" id="IPR000182">
    <property type="entry name" value="GNAT_dom"/>
</dbReference>
<dbReference type="Pfam" id="PF00583">
    <property type="entry name" value="Acetyltransf_1"/>
    <property type="match status" value="1"/>
</dbReference>
<evidence type="ECO:0000256" key="2">
    <source>
        <dbReference type="ARBA" id="ARBA00023315"/>
    </source>
</evidence>
<dbReference type="SUPFAM" id="SSF55729">
    <property type="entry name" value="Acyl-CoA N-acyltransferases (Nat)"/>
    <property type="match status" value="1"/>
</dbReference>
<organism evidence="4 5">
    <name type="scientific">Peteryoungia aggregata LMG 23059</name>
    <dbReference type="NCBI Taxonomy" id="1368425"/>
    <lineage>
        <taxon>Bacteria</taxon>
        <taxon>Pseudomonadati</taxon>
        <taxon>Pseudomonadota</taxon>
        <taxon>Alphaproteobacteria</taxon>
        <taxon>Hyphomicrobiales</taxon>
        <taxon>Rhizobiaceae</taxon>
        <taxon>Peteryoungia</taxon>
    </lineage>
</organism>
<evidence type="ECO:0000313" key="5">
    <source>
        <dbReference type="Proteomes" id="UP001238496"/>
    </source>
</evidence>
<dbReference type="RefSeq" id="WP_307373373.1">
    <property type="nucleotide sequence ID" value="NZ_JAUSUW010000007.1"/>
</dbReference>
<protein>
    <submittedName>
        <fullName evidence="4">Ribosomal-protein-alanine N-acetyltransferase</fullName>
        <ecNumber evidence="4">2.3.1.267</ecNumber>
    </submittedName>
</protein>
<dbReference type="InterPro" id="IPR016181">
    <property type="entry name" value="Acyl_CoA_acyltransferase"/>
</dbReference>
<sequence>MVTIRKALQEDAELLTEIGMRAWRKAMTHVGETDAMVINARSAFANFTRSGWLHILVIEKSGVPVGWAAREDFDETITDFWIDPDHERKGYGTLLLASLEEDIRKAGFEEARLETHARNQQAVDFFRARGFSIQWLSIVYNPKIDLDVETVGMHKILIQQEDDTYSPH</sequence>
<proteinExistence type="predicted"/>
<dbReference type="EC" id="2.3.1.267" evidence="4"/>
<accession>A0ABU0G944</accession>
<gene>
    <name evidence="4" type="ORF">J2045_002638</name>
</gene>
<evidence type="ECO:0000313" key="4">
    <source>
        <dbReference type="EMBL" id="MDQ0421598.1"/>
    </source>
</evidence>
<dbReference type="Proteomes" id="UP001238496">
    <property type="component" value="Unassembled WGS sequence"/>
</dbReference>
<reference evidence="4 5" key="1">
    <citation type="submission" date="2023-07" db="EMBL/GenBank/DDBJ databases">
        <title>Genomic Encyclopedia of Type Strains, Phase IV (KMG-IV): sequencing the most valuable type-strain genomes for metagenomic binning, comparative biology and taxonomic classification.</title>
        <authorList>
            <person name="Goeker M."/>
        </authorList>
    </citation>
    <scope>NUCLEOTIDE SEQUENCE [LARGE SCALE GENOMIC DNA]</scope>
    <source>
        <strain evidence="4 5">DSM 1111</strain>
    </source>
</reference>
<keyword evidence="2 4" id="KW-0012">Acyltransferase</keyword>